<keyword evidence="5" id="KW-0804">Transcription</keyword>
<gene>
    <name evidence="8" type="ORF">GXW76_02015</name>
</gene>
<dbReference type="InterPro" id="IPR010982">
    <property type="entry name" value="Lambda_DNA-bd_dom_sf"/>
</dbReference>
<dbReference type="PANTHER" id="PTHR40661:SF3">
    <property type="entry name" value="FELS-1 PROPHAGE TRANSCRIPTIONAL REGULATOR"/>
    <property type="match status" value="1"/>
</dbReference>
<dbReference type="InterPro" id="IPR015927">
    <property type="entry name" value="Peptidase_S24_S26A/B/C"/>
</dbReference>
<dbReference type="PANTHER" id="PTHR40661">
    <property type="match status" value="1"/>
</dbReference>
<dbReference type="CDD" id="cd00093">
    <property type="entry name" value="HTH_XRE"/>
    <property type="match status" value="1"/>
</dbReference>
<keyword evidence="2" id="KW-0378">Hydrolase</keyword>
<evidence type="ECO:0000313" key="9">
    <source>
        <dbReference type="Proteomes" id="UP001138751"/>
    </source>
</evidence>
<keyword evidence="4" id="KW-0238">DNA-binding</keyword>
<name>A0A9X9WS08_9PROT</name>
<evidence type="ECO:0000256" key="3">
    <source>
        <dbReference type="ARBA" id="ARBA00023015"/>
    </source>
</evidence>
<dbReference type="Gene3D" id="1.10.260.40">
    <property type="entry name" value="lambda repressor-like DNA-binding domains"/>
    <property type="match status" value="1"/>
</dbReference>
<accession>A0A9X9WS08</accession>
<keyword evidence="9" id="KW-1185">Reference proteome</keyword>
<reference evidence="8" key="1">
    <citation type="submission" date="2020-01" db="EMBL/GenBank/DDBJ databases">
        <authorList>
            <person name="Rat A."/>
        </authorList>
    </citation>
    <scope>NUCLEOTIDE SEQUENCE</scope>
    <source>
        <strain evidence="8">LMG 31231</strain>
    </source>
</reference>
<feature type="domain" description="HTH cro/C1-type" evidence="7">
    <location>
        <begin position="8"/>
        <end position="63"/>
    </location>
</feature>
<dbReference type="SMART" id="SM00530">
    <property type="entry name" value="HTH_XRE"/>
    <property type="match status" value="1"/>
</dbReference>
<keyword evidence="3" id="KW-0805">Transcription regulation</keyword>
<sequence length="258" mass="28023">MESTADRLRRFREAKGIDSGAELARLAGVPEATYRAYESGRRPLTARAARELAVPLGITWQMLLFGKEAGDAGIAINTPEEAAAVLGQRVRRKATPPRPPTSYTGPVGAEVISMGGDNWALLPVYDARASAGPGQEIDREAVVYRIAFREEWVRTVTTAPLDQLAVISVDGDSMEPTLRTGDTVLVDFRQNQPGDKDGIYVIRTGNGLQVKRVQVELGRPPRLSVLSDNPAYQPQRGLSAEDVHVIGRVIWLGRQVGA</sequence>
<dbReference type="GO" id="GO:0004252">
    <property type="term" value="F:serine-type endopeptidase activity"/>
    <property type="evidence" value="ECO:0007669"/>
    <property type="project" value="InterPro"/>
</dbReference>
<evidence type="ECO:0000256" key="1">
    <source>
        <dbReference type="ARBA" id="ARBA00022670"/>
    </source>
</evidence>
<protein>
    <submittedName>
        <fullName evidence="8">Helix-turn-helix transcriptional regulator</fullName>
    </submittedName>
</protein>
<dbReference type="InterPro" id="IPR019756">
    <property type="entry name" value="Pept_S26A_signal_pept_1_Ser-AS"/>
</dbReference>
<dbReference type="SUPFAM" id="SSF51306">
    <property type="entry name" value="LexA/Signal peptidase"/>
    <property type="match status" value="1"/>
</dbReference>
<dbReference type="Proteomes" id="UP001138751">
    <property type="component" value="Unassembled WGS sequence"/>
</dbReference>
<dbReference type="Pfam" id="PF13560">
    <property type="entry name" value="HTH_31"/>
    <property type="match status" value="1"/>
</dbReference>
<comment type="caution">
    <text evidence="8">The sequence shown here is derived from an EMBL/GenBank/DDBJ whole genome shotgun (WGS) entry which is preliminary data.</text>
</comment>
<dbReference type="CDD" id="cd06529">
    <property type="entry name" value="S24_LexA-like"/>
    <property type="match status" value="1"/>
</dbReference>
<evidence type="ECO:0000259" key="7">
    <source>
        <dbReference type="PROSITE" id="PS50943"/>
    </source>
</evidence>
<dbReference type="PROSITE" id="PS00501">
    <property type="entry name" value="SPASE_I_1"/>
    <property type="match status" value="1"/>
</dbReference>
<reference evidence="8" key="2">
    <citation type="journal article" date="2021" name="Syst. Appl. Microbiol.">
        <title>Roseomonas hellenica sp. nov., isolated from roots of wild-growing Alkanna tinctoria.</title>
        <authorList>
            <person name="Rat A."/>
            <person name="Naranjo H.D."/>
            <person name="Lebbe L."/>
            <person name="Cnockaert M."/>
            <person name="Krigas N."/>
            <person name="Grigoriadou K."/>
            <person name="Maloupa E."/>
            <person name="Willems A."/>
        </authorList>
    </citation>
    <scope>NUCLEOTIDE SEQUENCE</scope>
    <source>
        <strain evidence="8">LMG 31231</strain>
    </source>
</reference>
<evidence type="ECO:0000256" key="5">
    <source>
        <dbReference type="ARBA" id="ARBA00023163"/>
    </source>
</evidence>
<feature type="region of interest" description="Disordered" evidence="6">
    <location>
        <begin position="88"/>
        <end position="107"/>
    </location>
</feature>
<dbReference type="InterPro" id="IPR039418">
    <property type="entry name" value="LexA-like"/>
</dbReference>
<dbReference type="Gene3D" id="2.10.109.10">
    <property type="entry name" value="Umud Fragment, subunit A"/>
    <property type="match status" value="1"/>
</dbReference>
<organism evidence="8 9">
    <name type="scientific">Neoroseomonas soli</name>
    <dbReference type="NCBI Taxonomy" id="1081025"/>
    <lineage>
        <taxon>Bacteria</taxon>
        <taxon>Pseudomonadati</taxon>
        <taxon>Pseudomonadota</taxon>
        <taxon>Alphaproteobacteria</taxon>
        <taxon>Acetobacterales</taxon>
        <taxon>Acetobacteraceae</taxon>
        <taxon>Neoroseomonas</taxon>
    </lineage>
</organism>
<evidence type="ECO:0000256" key="6">
    <source>
        <dbReference type="SAM" id="MobiDB-lite"/>
    </source>
</evidence>
<keyword evidence="1" id="KW-0645">Protease</keyword>
<dbReference type="EMBL" id="JAAEDM010000003">
    <property type="protein sequence ID" value="MBR0669937.1"/>
    <property type="molecule type" value="Genomic_DNA"/>
</dbReference>
<dbReference type="GO" id="GO:0003677">
    <property type="term" value="F:DNA binding"/>
    <property type="evidence" value="ECO:0007669"/>
    <property type="project" value="UniProtKB-KW"/>
</dbReference>
<dbReference type="PROSITE" id="PS50943">
    <property type="entry name" value="HTH_CROC1"/>
    <property type="match status" value="1"/>
</dbReference>
<dbReference type="GO" id="GO:0006508">
    <property type="term" value="P:proteolysis"/>
    <property type="evidence" value="ECO:0007669"/>
    <property type="project" value="UniProtKB-KW"/>
</dbReference>
<dbReference type="InterPro" id="IPR001387">
    <property type="entry name" value="Cro/C1-type_HTH"/>
</dbReference>
<dbReference type="InterPro" id="IPR036286">
    <property type="entry name" value="LexA/Signal_pep-like_sf"/>
</dbReference>
<dbReference type="Pfam" id="PF00717">
    <property type="entry name" value="Peptidase_S24"/>
    <property type="match status" value="1"/>
</dbReference>
<evidence type="ECO:0000256" key="2">
    <source>
        <dbReference type="ARBA" id="ARBA00022801"/>
    </source>
</evidence>
<evidence type="ECO:0000313" key="8">
    <source>
        <dbReference type="EMBL" id="MBR0669937.1"/>
    </source>
</evidence>
<evidence type="ECO:0000256" key="4">
    <source>
        <dbReference type="ARBA" id="ARBA00023125"/>
    </source>
</evidence>
<dbReference type="SUPFAM" id="SSF47413">
    <property type="entry name" value="lambda repressor-like DNA-binding domains"/>
    <property type="match status" value="1"/>
</dbReference>
<dbReference type="AlphaFoldDB" id="A0A9X9WS08"/>
<dbReference type="GO" id="GO:0016020">
    <property type="term" value="C:membrane"/>
    <property type="evidence" value="ECO:0007669"/>
    <property type="project" value="InterPro"/>
</dbReference>
<proteinExistence type="predicted"/>